<keyword evidence="6 15" id="KW-0347">Helicase</keyword>
<organism evidence="18 19">
    <name type="scientific">Dactylellina haptotyla (strain CBS 200.50)</name>
    <name type="common">Nematode-trapping fungus</name>
    <name type="synonym">Monacrosporium haptotylum</name>
    <dbReference type="NCBI Taxonomy" id="1284197"/>
    <lineage>
        <taxon>Eukaryota</taxon>
        <taxon>Fungi</taxon>
        <taxon>Dikarya</taxon>
        <taxon>Ascomycota</taxon>
        <taxon>Pezizomycotina</taxon>
        <taxon>Orbiliomycetes</taxon>
        <taxon>Orbiliales</taxon>
        <taxon>Orbiliaceae</taxon>
        <taxon>Dactylellina</taxon>
    </lineage>
</organism>
<dbReference type="InterPro" id="IPR027417">
    <property type="entry name" value="P-loop_NTPase"/>
</dbReference>
<protein>
    <recommendedName>
        <fullName evidence="15">ATP-dependent DNA helicase PIF1</fullName>
        <ecNumber evidence="15">5.6.2.3</ecNumber>
    </recommendedName>
    <alternativeName>
        <fullName evidence="15">DNA 5'-3' helicase PIF1</fullName>
    </alternativeName>
    <alternativeName>
        <fullName evidence="15">DNA repair and recombination helicase PIF1</fullName>
    </alternativeName>
</protein>
<dbReference type="InterPro" id="IPR010285">
    <property type="entry name" value="DNA_helicase_pif1-like_DEAD"/>
</dbReference>
<keyword evidence="7 15" id="KW-0067">ATP-binding</keyword>
<evidence type="ECO:0000256" key="2">
    <source>
        <dbReference type="ARBA" id="ARBA00004604"/>
    </source>
</evidence>
<dbReference type="OrthoDB" id="432234at2759"/>
<keyword evidence="11 15" id="KW-0234">DNA repair</keyword>
<feature type="binding site" evidence="15">
    <location>
        <begin position="320"/>
        <end position="327"/>
    </location>
    <ligand>
        <name>ATP</name>
        <dbReference type="ChEBI" id="CHEBI:30616"/>
    </ligand>
</feature>
<dbReference type="InterPro" id="IPR048293">
    <property type="entry name" value="PIF1_RRM3_pfh1"/>
</dbReference>
<keyword evidence="5 15" id="KW-0378">Hydrolase</keyword>
<evidence type="ECO:0000259" key="17">
    <source>
        <dbReference type="SMART" id="SM00382"/>
    </source>
</evidence>
<dbReference type="HOGENOM" id="CLU_001613_0_1_1"/>
<evidence type="ECO:0000256" key="11">
    <source>
        <dbReference type="ARBA" id="ARBA00023204"/>
    </source>
</evidence>
<dbReference type="GO" id="GO:0006310">
    <property type="term" value="P:DNA recombination"/>
    <property type="evidence" value="ECO:0007669"/>
    <property type="project" value="UniProtKB-UniRule"/>
</dbReference>
<dbReference type="PANTHER" id="PTHR47642">
    <property type="entry name" value="ATP-DEPENDENT DNA HELICASE"/>
    <property type="match status" value="1"/>
</dbReference>
<keyword evidence="13 15" id="KW-0539">Nucleus</keyword>
<feature type="region of interest" description="Disordered" evidence="16">
    <location>
        <begin position="266"/>
        <end position="295"/>
    </location>
</feature>
<dbReference type="FunFam" id="3.40.50.300:FF:001226">
    <property type="entry name" value="ATP-dependent DNA helicase PIF1"/>
    <property type="match status" value="1"/>
</dbReference>
<dbReference type="Pfam" id="PF21530">
    <property type="entry name" value="Pif1_2B_dom"/>
    <property type="match status" value="1"/>
</dbReference>
<dbReference type="SMART" id="SM00382">
    <property type="entry name" value="AAA"/>
    <property type="match status" value="1"/>
</dbReference>
<evidence type="ECO:0000256" key="4">
    <source>
        <dbReference type="ARBA" id="ARBA00022763"/>
    </source>
</evidence>
<feature type="region of interest" description="Disordered" evidence="16">
    <location>
        <begin position="142"/>
        <end position="220"/>
    </location>
</feature>
<dbReference type="GO" id="GO:0006281">
    <property type="term" value="P:DNA repair"/>
    <property type="evidence" value="ECO:0007669"/>
    <property type="project" value="UniProtKB-UniRule"/>
</dbReference>
<evidence type="ECO:0000313" key="19">
    <source>
        <dbReference type="Proteomes" id="UP000015100"/>
    </source>
</evidence>
<dbReference type="InterPro" id="IPR003593">
    <property type="entry name" value="AAA+_ATPase"/>
</dbReference>
<proteinExistence type="inferred from homology"/>
<evidence type="ECO:0000256" key="10">
    <source>
        <dbReference type="ARBA" id="ARBA00023172"/>
    </source>
</evidence>
<evidence type="ECO:0000256" key="14">
    <source>
        <dbReference type="ARBA" id="ARBA00048954"/>
    </source>
</evidence>
<gene>
    <name evidence="15" type="primary">PIF1</name>
    <name evidence="18" type="ORF">H072_7026</name>
</gene>
<dbReference type="CDD" id="cd18809">
    <property type="entry name" value="SF1_C_RecD"/>
    <property type="match status" value="1"/>
</dbReference>
<keyword evidence="9 15" id="KW-0496">Mitochondrion</keyword>
<evidence type="ECO:0000256" key="12">
    <source>
        <dbReference type="ARBA" id="ARBA00023235"/>
    </source>
</evidence>
<dbReference type="eggNOG" id="KOG0987">
    <property type="taxonomic scope" value="Eukaryota"/>
</dbReference>
<evidence type="ECO:0000256" key="13">
    <source>
        <dbReference type="ARBA" id="ARBA00023242"/>
    </source>
</evidence>
<keyword evidence="12 15" id="KW-0413">Isomerase</keyword>
<sequence length="826" mass="90343">MSRHFVPPSSGTSKQSTLSFTNKLPQKASLINSSSSNAARPGPGKALSGSGLNTLFSRTPSTGHPAKPSIQRTSSSLGKRSANSHEALRQTLHSEDSFAEEPVKVEEDKVVPTAKDALKQAVYWEEDDFEFDDMDLVELGLSGHSKQTNNAKPIPHATPKTNTAPPPPKAQPTSSPSANQWKNQFKIAPQAPAPPAEPAAKKRRTLPWKSKEEAEQKAKDAAELASILAIEKHKPAAETPRPAKHASALPWDKTASAVKAAKMDLKGKLQQQKRALSTASMGGNQDGKRGQKPTRHYMSNEQSHVLDMVVNEGKSVFFTGSAGTGKSVLLREIITGMRKKHKNYDSVAITASTGLAACNIGGVTLHSFSGIGLGREPVEQLVKKIRRNPKSKQRWLRTKVLIIDEISMVDGELFDKLEGVARTLKNNGRPFGGIQLVVTGDFFQLPPVPDNGRAAKFAFEGNTWSNCVDHTILLTHIFRQKDPVFASMLNEMRLGMLSPASVANFKKLNRKLEFDDGLQATELFPTRKEVDNANNMQLRKLTTTSEIYTAQDESAVLDQQQRDKLLANCMAPHVLELKVGAQVMLVKNMDETLVNGSLGRIVAFMSEKTYAMVTDEIPGGEELLFGSQGAEYEGLSTKQKAVFERYTNEQSKTSTTKRYPLVQWSIADGTQRRTLMLPEAWKFELPTGEIQASRKQVPLILAWALSIHKAQGQTLDRVKVDLNKVFEKGQAYVALSRATTQEGLQVLNFDARKVMAHDKVRSFYKSLTSAEAAAAGPSTSAASVKPVANSNKSVAKTEDDGFPDDDELEELHAAPAGAKLRQFAYS</sequence>
<dbReference type="EMBL" id="AQGS01000486">
    <property type="protein sequence ID" value="EPS39197.1"/>
    <property type="molecule type" value="Genomic_DNA"/>
</dbReference>
<comment type="subcellular location">
    <subcellularLocation>
        <location evidence="2">Nucleus</location>
        <location evidence="2">Nucleolus</location>
    </subcellularLocation>
    <subcellularLocation>
        <location evidence="15">Nucleus</location>
    </subcellularLocation>
    <subcellularLocation>
        <location evidence="15">Mitochondrion</location>
    </subcellularLocation>
</comment>
<evidence type="ECO:0000256" key="9">
    <source>
        <dbReference type="ARBA" id="ARBA00023128"/>
    </source>
</evidence>
<dbReference type="GO" id="GO:0005524">
    <property type="term" value="F:ATP binding"/>
    <property type="evidence" value="ECO:0007669"/>
    <property type="project" value="UniProtKB-UniRule"/>
</dbReference>
<evidence type="ECO:0000256" key="8">
    <source>
        <dbReference type="ARBA" id="ARBA00023125"/>
    </source>
</evidence>
<dbReference type="PANTHER" id="PTHR47642:SF5">
    <property type="entry name" value="ATP-DEPENDENT DNA HELICASE"/>
    <property type="match status" value="1"/>
</dbReference>
<name>S8BV51_DACHA</name>
<evidence type="ECO:0000256" key="6">
    <source>
        <dbReference type="ARBA" id="ARBA00022806"/>
    </source>
</evidence>
<dbReference type="Pfam" id="PF05970">
    <property type="entry name" value="PIF1"/>
    <property type="match status" value="1"/>
</dbReference>
<dbReference type="CDD" id="cd18037">
    <property type="entry name" value="DEXSc_Pif1_like"/>
    <property type="match status" value="1"/>
</dbReference>
<dbReference type="EC" id="5.6.2.3" evidence="15"/>
<keyword evidence="19" id="KW-1185">Reference proteome</keyword>
<feature type="compositionally biased region" description="Polar residues" evidence="16">
    <location>
        <begin position="269"/>
        <end position="283"/>
    </location>
</feature>
<comment type="catalytic activity">
    <reaction evidence="14 15">
        <text>ATP + H2O = ADP + phosphate + H(+)</text>
        <dbReference type="Rhea" id="RHEA:13065"/>
        <dbReference type="ChEBI" id="CHEBI:15377"/>
        <dbReference type="ChEBI" id="CHEBI:15378"/>
        <dbReference type="ChEBI" id="CHEBI:30616"/>
        <dbReference type="ChEBI" id="CHEBI:43474"/>
        <dbReference type="ChEBI" id="CHEBI:456216"/>
        <dbReference type="EC" id="5.6.2.3"/>
    </reaction>
</comment>
<keyword evidence="10 15" id="KW-0233">DNA recombination</keyword>
<comment type="similarity">
    <text evidence="15">Belongs to the helicase family. PIF1 subfamily.</text>
</comment>
<evidence type="ECO:0000256" key="3">
    <source>
        <dbReference type="ARBA" id="ARBA00022741"/>
    </source>
</evidence>
<evidence type="ECO:0000256" key="1">
    <source>
        <dbReference type="ARBA" id="ARBA00001946"/>
    </source>
</evidence>
<dbReference type="GO" id="GO:0043139">
    <property type="term" value="F:5'-3' DNA helicase activity"/>
    <property type="evidence" value="ECO:0007669"/>
    <property type="project" value="UniProtKB-UniRule"/>
</dbReference>
<feature type="DNA-binding region" evidence="15">
    <location>
        <begin position="730"/>
        <end position="749"/>
    </location>
</feature>
<dbReference type="InterPro" id="IPR049163">
    <property type="entry name" value="Pif1-like_2B_dom"/>
</dbReference>
<feature type="compositionally biased region" description="Polar residues" evidence="16">
    <location>
        <begin position="50"/>
        <end position="62"/>
    </location>
</feature>
<feature type="compositionally biased region" description="Basic and acidic residues" evidence="16">
    <location>
        <begin position="209"/>
        <end position="220"/>
    </location>
</feature>
<keyword evidence="4 15" id="KW-0227">DNA damage</keyword>
<reference evidence="18 19" key="1">
    <citation type="journal article" date="2013" name="PLoS Genet.">
        <title>Genomic mechanisms accounting for the adaptation to parasitism in nematode-trapping fungi.</title>
        <authorList>
            <person name="Meerupati T."/>
            <person name="Andersson K.M."/>
            <person name="Friman E."/>
            <person name="Kumar D."/>
            <person name="Tunlid A."/>
            <person name="Ahren D."/>
        </authorList>
    </citation>
    <scope>NUCLEOTIDE SEQUENCE [LARGE SCALE GENOMIC DNA]</scope>
    <source>
        <strain evidence="18 19">CBS 200.50</strain>
    </source>
</reference>
<dbReference type="HAMAP" id="MF_03176">
    <property type="entry name" value="PIF1"/>
    <property type="match status" value="1"/>
</dbReference>
<dbReference type="SUPFAM" id="SSF52540">
    <property type="entry name" value="P-loop containing nucleoside triphosphate hydrolases"/>
    <property type="match status" value="2"/>
</dbReference>
<comment type="caution">
    <text evidence="18">The sequence shown here is derived from an EMBL/GenBank/DDBJ whole genome shotgun (WGS) entry which is preliminary data.</text>
</comment>
<feature type="domain" description="AAA+ ATPase" evidence="17">
    <location>
        <begin position="312"/>
        <end position="478"/>
    </location>
</feature>
<evidence type="ECO:0000256" key="5">
    <source>
        <dbReference type="ARBA" id="ARBA00022801"/>
    </source>
</evidence>
<dbReference type="STRING" id="1284197.S8BV51"/>
<reference evidence="19" key="2">
    <citation type="submission" date="2013-04" db="EMBL/GenBank/DDBJ databases">
        <title>Genomic mechanisms accounting for the adaptation to parasitism in nematode-trapping fungi.</title>
        <authorList>
            <person name="Ahren D.G."/>
        </authorList>
    </citation>
    <scope>NUCLEOTIDE SEQUENCE [LARGE SCALE GENOMIC DNA]</scope>
    <source>
        <strain evidence="19">CBS 200.50</strain>
    </source>
</reference>
<evidence type="ECO:0000313" key="18">
    <source>
        <dbReference type="EMBL" id="EPS39197.1"/>
    </source>
</evidence>
<feature type="region of interest" description="Disordered" evidence="16">
    <location>
        <begin position="1"/>
        <end position="106"/>
    </location>
</feature>
<dbReference type="Proteomes" id="UP000015100">
    <property type="component" value="Unassembled WGS sequence"/>
</dbReference>
<keyword evidence="8 15" id="KW-0238">DNA-binding</keyword>
<comment type="subunit">
    <text evidence="15">Monomer.</text>
</comment>
<evidence type="ECO:0000256" key="16">
    <source>
        <dbReference type="SAM" id="MobiDB-lite"/>
    </source>
</evidence>
<keyword evidence="3 15" id="KW-0547">Nucleotide-binding</keyword>
<evidence type="ECO:0000256" key="15">
    <source>
        <dbReference type="HAMAP-Rule" id="MF_03176"/>
    </source>
</evidence>
<feature type="region of interest" description="Disordered" evidence="16">
    <location>
        <begin position="778"/>
        <end position="807"/>
    </location>
</feature>
<dbReference type="InterPro" id="IPR051055">
    <property type="entry name" value="PIF1_helicase"/>
</dbReference>
<comment type="cofactor">
    <cofactor evidence="1 15">
        <name>Mg(2+)</name>
        <dbReference type="ChEBI" id="CHEBI:18420"/>
    </cofactor>
</comment>
<dbReference type="GO" id="GO:0005730">
    <property type="term" value="C:nucleolus"/>
    <property type="evidence" value="ECO:0007669"/>
    <property type="project" value="UniProtKB-SubCell"/>
</dbReference>
<dbReference type="AlphaFoldDB" id="S8BV51"/>
<dbReference type="OMA" id="MVHPKVT"/>
<evidence type="ECO:0000256" key="7">
    <source>
        <dbReference type="ARBA" id="ARBA00022840"/>
    </source>
</evidence>
<feature type="compositionally biased region" description="Basic and acidic residues" evidence="16">
    <location>
        <begin position="86"/>
        <end position="106"/>
    </location>
</feature>
<feature type="compositionally biased region" description="Polar residues" evidence="16">
    <location>
        <begin position="9"/>
        <end position="24"/>
    </location>
</feature>
<comment type="function">
    <text evidence="15">DNA-dependent ATPase and 5'-3' DNA helicase required for the maintenance of both mitochondrial and nuclear genome stability.</text>
</comment>
<accession>S8BV51</accession>
<dbReference type="GO" id="GO:0005739">
    <property type="term" value="C:mitochondrion"/>
    <property type="evidence" value="ECO:0007669"/>
    <property type="project" value="UniProtKB-SubCell"/>
</dbReference>
<dbReference type="Gene3D" id="3.40.50.300">
    <property type="entry name" value="P-loop containing nucleotide triphosphate hydrolases"/>
    <property type="match status" value="2"/>
</dbReference>
<dbReference type="GO" id="GO:0000723">
    <property type="term" value="P:telomere maintenance"/>
    <property type="evidence" value="ECO:0007669"/>
    <property type="project" value="InterPro"/>
</dbReference>
<dbReference type="GO" id="GO:0016887">
    <property type="term" value="F:ATP hydrolysis activity"/>
    <property type="evidence" value="ECO:0007669"/>
    <property type="project" value="RHEA"/>
</dbReference>
<dbReference type="GO" id="GO:0003697">
    <property type="term" value="F:single-stranded DNA binding"/>
    <property type="evidence" value="ECO:0007669"/>
    <property type="project" value="UniProtKB-ARBA"/>
</dbReference>